<dbReference type="InterPro" id="IPR000169">
    <property type="entry name" value="Pept_cys_AS"/>
</dbReference>
<evidence type="ECO:0000256" key="2">
    <source>
        <dbReference type="ARBA" id="ARBA00022670"/>
    </source>
</evidence>
<reference evidence="11 12" key="3">
    <citation type="submission" date="2018-11" db="EMBL/GenBank/DDBJ databases">
        <authorList>
            <consortium name="Pathogen Informatics"/>
        </authorList>
    </citation>
    <scope>NUCLEOTIDE SEQUENCE [LARGE SCALE GENOMIC DNA]</scope>
    <source>
        <strain evidence="11 12">NST_G2</strain>
    </source>
</reference>
<evidence type="ECO:0000313" key="12">
    <source>
        <dbReference type="Proteomes" id="UP000275846"/>
    </source>
</evidence>
<dbReference type="Pfam" id="PF08246">
    <property type="entry name" value="Inhibitor_I29"/>
    <property type="match status" value="1"/>
</dbReference>
<dbReference type="InterPro" id="IPR039417">
    <property type="entry name" value="Peptidase_C1A_papain-like"/>
</dbReference>
<dbReference type="GO" id="GO:0008234">
    <property type="term" value="F:cysteine-type peptidase activity"/>
    <property type="evidence" value="ECO:0007669"/>
    <property type="project" value="UniProtKB-KW"/>
</dbReference>
<gene>
    <name evidence="10" type="primary">CATL</name>
    <name evidence="11" type="ORF">SSLN_LOCUS10672</name>
    <name evidence="10" type="ORF">TR148915</name>
</gene>
<dbReference type="EMBL" id="GEEE01000093">
    <property type="protein sequence ID" value="JAP63132.1"/>
    <property type="molecule type" value="Transcribed_RNA"/>
</dbReference>
<dbReference type="InterPro" id="IPR013201">
    <property type="entry name" value="Prot_inhib_I29"/>
</dbReference>
<dbReference type="PROSITE" id="PS00640">
    <property type="entry name" value="THIOL_PROTEASE_ASN"/>
    <property type="match status" value="1"/>
</dbReference>
<evidence type="ECO:0000313" key="10">
    <source>
        <dbReference type="EMBL" id="JAP63132.1"/>
    </source>
</evidence>
<dbReference type="Gene3D" id="3.90.70.10">
    <property type="entry name" value="Cysteine proteinases"/>
    <property type="match status" value="1"/>
</dbReference>
<accession>A0A0V0JBU4</accession>
<dbReference type="CDD" id="cd02248">
    <property type="entry name" value="Peptidase_C1A"/>
    <property type="match status" value="1"/>
</dbReference>
<dbReference type="SUPFAM" id="SSF54001">
    <property type="entry name" value="Cysteine proteinases"/>
    <property type="match status" value="1"/>
</dbReference>
<dbReference type="AlphaFoldDB" id="A0A0V0JBU4"/>
<dbReference type="FunFam" id="3.90.70.10:FF:000006">
    <property type="entry name" value="Cathepsin S"/>
    <property type="match status" value="1"/>
</dbReference>
<keyword evidence="4" id="KW-0788">Thiol protease</keyword>
<dbReference type="SMART" id="SM00645">
    <property type="entry name" value="Pept_C1"/>
    <property type="match status" value="1"/>
</dbReference>
<dbReference type="InterPro" id="IPR000668">
    <property type="entry name" value="Peptidase_C1A_C"/>
</dbReference>
<dbReference type="Pfam" id="PF00112">
    <property type="entry name" value="Peptidase_C1"/>
    <property type="match status" value="1"/>
</dbReference>
<dbReference type="PROSITE" id="PS00139">
    <property type="entry name" value="THIOL_PROTEASE_CYS"/>
    <property type="match status" value="1"/>
</dbReference>
<dbReference type="PANTHER" id="PTHR12411">
    <property type="entry name" value="CYSTEINE PROTEASE FAMILY C1-RELATED"/>
    <property type="match status" value="1"/>
</dbReference>
<sequence>MQALLFLAYFLPLLTVCTGWTTSETYILKKFWQSWKKDYKKDYASPVEETFRQEVFFNNLHFIIRHNRKFYHGLESYSVRVNAFSDLTPREFADKYLCLRRTTGSKANSQSELLIPFAGKLPESVDWRKKGAVTPVKDQAQCGSCWAFSATGAMEGAVQIKTHKLLSLSEQQLVDCSGEEGNQGCNGGFMDQAFAYVKKYGIEGEKDYKYKARDGSCKYRAALVIANITGYKDLPEGNETALEQAVAAVGPISVAIDANDPGFMSYSHGVFSSKTCSSTELDHGVLVVGYGTENNGVPYWLVKNSWGIAWGDNGYIKMARNKRNMCGIASAASYPIV</sequence>
<protein>
    <submittedName>
        <fullName evidence="10 13">Cathepsin L</fullName>
    </submittedName>
</protein>
<dbReference type="EMBL" id="UYSU01036018">
    <property type="protein sequence ID" value="VDL97057.1"/>
    <property type="molecule type" value="Genomic_DNA"/>
</dbReference>
<evidence type="ECO:0000313" key="11">
    <source>
        <dbReference type="EMBL" id="VDL97057.1"/>
    </source>
</evidence>
<evidence type="ECO:0000256" key="1">
    <source>
        <dbReference type="ARBA" id="ARBA00008455"/>
    </source>
</evidence>
<evidence type="ECO:0000256" key="6">
    <source>
        <dbReference type="ARBA" id="ARBA00023157"/>
    </source>
</evidence>
<dbReference type="PRINTS" id="PR00705">
    <property type="entry name" value="PAPAIN"/>
</dbReference>
<dbReference type="GO" id="GO:0006508">
    <property type="term" value="P:proteolysis"/>
    <property type="evidence" value="ECO:0007669"/>
    <property type="project" value="UniProtKB-KW"/>
</dbReference>
<dbReference type="STRING" id="70667.A0A0V0JBU4"/>
<keyword evidence="3" id="KW-0378">Hydrolase</keyword>
<dbReference type="SMART" id="SM00848">
    <property type="entry name" value="Inhibitor_I29"/>
    <property type="match status" value="1"/>
</dbReference>
<dbReference type="WBParaSite" id="SSLN_0001108801-mRNA-1">
    <property type="protein sequence ID" value="SSLN_0001108801-mRNA-1"/>
    <property type="gene ID" value="SSLN_0001108801"/>
</dbReference>
<dbReference type="OrthoDB" id="10253408at2759"/>
<feature type="chain" id="PRO_5008810393" evidence="7">
    <location>
        <begin position="20"/>
        <end position="337"/>
    </location>
</feature>
<keyword evidence="5" id="KW-0865">Zymogen</keyword>
<evidence type="ECO:0000313" key="13">
    <source>
        <dbReference type="WBParaSite" id="SSLN_0001108801-mRNA-1"/>
    </source>
</evidence>
<evidence type="ECO:0000256" key="4">
    <source>
        <dbReference type="ARBA" id="ARBA00022807"/>
    </source>
</evidence>
<keyword evidence="12" id="KW-1185">Reference proteome</keyword>
<dbReference type="InterPro" id="IPR025661">
    <property type="entry name" value="Pept_asp_AS"/>
</dbReference>
<keyword evidence="2" id="KW-0645">Protease</keyword>
<feature type="domain" description="Peptidase C1A papain C-terminal" evidence="8">
    <location>
        <begin position="121"/>
        <end position="336"/>
    </location>
</feature>
<evidence type="ECO:0000256" key="5">
    <source>
        <dbReference type="ARBA" id="ARBA00023145"/>
    </source>
</evidence>
<reference evidence="13" key="2">
    <citation type="submission" date="2016-06" db="UniProtKB">
        <authorList>
            <consortium name="WormBaseParasite"/>
        </authorList>
    </citation>
    <scope>IDENTIFICATION</scope>
</reference>
<reference evidence="10" key="1">
    <citation type="submission" date="2016-01" db="EMBL/GenBank/DDBJ databases">
        <title>Reference transcriptome for the parasite Schistocephalus solidus: insights into the molecular evolution of parasitism.</title>
        <authorList>
            <person name="Hebert F.O."/>
            <person name="Grambauer S."/>
            <person name="Barber I."/>
            <person name="Landry C.R."/>
            <person name="Aubin-Horth N."/>
        </authorList>
    </citation>
    <scope>NUCLEOTIDE SEQUENCE</scope>
</reference>
<dbReference type="InterPro" id="IPR025660">
    <property type="entry name" value="Pept_his_AS"/>
</dbReference>
<dbReference type="InterPro" id="IPR038765">
    <property type="entry name" value="Papain-like_cys_pep_sf"/>
</dbReference>
<dbReference type="InterPro" id="IPR013128">
    <property type="entry name" value="Peptidase_C1A"/>
</dbReference>
<organism evidence="10">
    <name type="scientific">Schistocephalus solidus</name>
    <name type="common">Tapeworm</name>
    <dbReference type="NCBI Taxonomy" id="70667"/>
    <lineage>
        <taxon>Eukaryota</taxon>
        <taxon>Metazoa</taxon>
        <taxon>Spiralia</taxon>
        <taxon>Lophotrochozoa</taxon>
        <taxon>Platyhelminthes</taxon>
        <taxon>Cestoda</taxon>
        <taxon>Eucestoda</taxon>
        <taxon>Diphyllobothriidea</taxon>
        <taxon>Diphyllobothriidae</taxon>
        <taxon>Schistocephalus</taxon>
    </lineage>
</organism>
<evidence type="ECO:0000256" key="7">
    <source>
        <dbReference type="SAM" id="SignalP"/>
    </source>
</evidence>
<comment type="similarity">
    <text evidence="1">Belongs to the peptidase C1 family.</text>
</comment>
<keyword evidence="6" id="KW-1015">Disulfide bond</keyword>
<evidence type="ECO:0000259" key="9">
    <source>
        <dbReference type="SMART" id="SM00848"/>
    </source>
</evidence>
<dbReference type="Proteomes" id="UP000275846">
    <property type="component" value="Unassembled WGS sequence"/>
</dbReference>
<dbReference type="PROSITE" id="PS00639">
    <property type="entry name" value="THIOL_PROTEASE_HIS"/>
    <property type="match status" value="1"/>
</dbReference>
<keyword evidence="7" id="KW-0732">Signal</keyword>
<feature type="domain" description="Cathepsin propeptide inhibitor" evidence="9">
    <location>
        <begin position="32"/>
        <end position="92"/>
    </location>
</feature>
<feature type="signal peptide" evidence="7">
    <location>
        <begin position="1"/>
        <end position="19"/>
    </location>
</feature>
<evidence type="ECO:0000256" key="3">
    <source>
        <dbReference type="ARBA" id="ARBA00022801"/>
    </source>
</evidence>
<evidence type="ECO:0000259" key="8">
    <source>
        <dbReference type="SMART" id="SM00645"/>
    </source>
</evidence>
<proteinExistence type="inferred from homology"/>
<name>A0A0V0JBU4_SCHSO</name>